<dbReference type="Proteomes" id="UP000279194">
    <property type="component" value="Unassembled WGS sequence"/>
</dbReference>
<feature type="transmembrane region" description="Helical" evidence="1">
    <location>
        <begin position="149"/>
        <end position="174"/>
    </location>
</feature>
<dbReference type="OrthoDB" id="9795813at2"/>
<keyword evidence="3" id="KW-1185">Reference proteome</keyword>
<keyword evidence="1" id="KW-0472">Membrane</keyword>
<proteinExistence type="predicted"/>
<sequence length="185" mass="20119">MSQKVTPLVEAAIFAALAMVLSLIPDFAEWFTPSFGAIPLVLFSLRRGTKYGILAGLIWGLLHFPLGKVYYLNLSQVGIEYILAFACMGLAGFMTSPLQKSLKTIKKTATLTFALLGATLATLVRYICHYIAGVIFWGSYAPEGVSAEWYSFTVNGTAGTLTLGVVAIVIIILLKTQPKFFQPSR</sequence>
<dbReference type="RefSeq" id="WP_121834928.1">
    <property type="nucleotide sequence ID" value="NZ_CP163513.1"/>
</dbReference>
<reference evidence="2 3" key="1">
    <citation type="submission" date="2018-10" db="EMBL/GenBank/DDBJ databases">
        <title>Streptococcus hillyeri sp. nov., isolated from equine tracheal sample.</title>
        <authorList>
            <person name="Macfadyen A.C."/>
            <person name="Waller A."/>
            <person name="Paterson G.K."/>
        </authorList>
    </citation>
    <scope>NUCLEOTIDE SEQUENCE [LARGE SCALE GENOMIC DNA]</scope>
    <source>
        <strain evidence="2 3">28462</strain>
    </source>
</reference>
<dbReference type="InterPro" id="IPR012651">
    <property type="entry name" value="Thia_Transptr_ThiT"/>
</dbReference>
<dbReference type="NCBIfam" id="TIGR02357">
    <property type="entry name" value="ECF_ThiT_YuaJ"/>
    <property type="match status" value="1"/>
</dbReference>
<evidence type="ECO:0000256" key="1">
    <source>
        <dbReference type="SAM" id="Phobius"/>
    </source>
</evidence>
<comment type="caution">
    <text evidence="2">The sequence shown here is derived from an EMBL/GenBank/DDBJ whole genome shotgun (WGS) entry which is preliminary data.</text>
</comment>
<keyword evidence="1" id="KW-0812">Transmembrane</keyword>
<dbReference type="Gene3D" id="1.10.1760.20">
    <property type="match status" value="1"/>
</dbReference>
<dbReference type="Pfam" id="PF09515">
    <property type="entry name" value="Thia_YuaJ"/>
    <property type="match status" value="1"/>
</dbReference>
<feature type="transmembrane region" description="Helical" evidence="1">
    <location>
        <begin position="7"/>
        <end position="24"/>
    </location>
</feature>
<name>A0A3L9DS79_9STRE</name>
<keyword evidence="1" id="KW-1133">Transmembrane helix</keyword>
<evidence type="ECO:0000313" key="2">
    <source>
        <dbReference type="EMBL" id="RLY04171.1"/>
    </source>
</evidence>
<feature type="transmembrane region" description="Helical" evidence="1">
    <location>
        <begin position="78"/>
        <end position="98"/>
    </location>
</feature>
<feature type="transmembrane region" description="Helical" evidence="1">
    <location>
        <begin position="30"/>
        <end position="45"/>
    </location>
</feature>
<dbReference type="GO" id="GO:0015234">
    <property type="term" value="F:thiamine transmembrane transporter activity"/>
    <property type="evidence" value="ECO:0007669"/>
    <property type="project" value="InterPro"/>
</dbReference>
<gene>
    <name evidence="2" type="primary">thiT</name>
    <name evidence="2" type="ORF">EAF07_03625</name>
</gene>
<dbReference type="AlphaFoldDB" id="A0A3L9DS79"/>
<evidence type="ECO:0000313" key="3">
    <source>
        <dbReference type="Proteomes" id="UP000279194"/>
    </source>
</evidence>
<accession>A0A3L9DS79</accession>
<organism evidence="2 3">
    <name type="scientific">Streptococcus hillyeri</name>
    <dbReference type="NCBI Taxonomy" id="2282420"/>
    <lineage>
        <taxon>Bacteria</taxon>
        <taxon>Bacillati</taxon>
        <taxon>Bacillota</taxon>
        <taxon>Bacilli</taxon>
        <taxon>Lactobacillales</taxon>
        <taxon>Streptococcaceae</taxon>
        <taxon>Streptococcus</taxon>
    </lineage>
</organism>
<dbReference type="GO" id="GO:0005886">
    <property type="term" value="C:plasma membrane"/>
    <property type="evidence" value="ECO:0007669"/>
    <property type="project" value="InterPro"/>
</dbReference>
<protein>
    <submittedName>
        <fullName evidence="2">Energy-coupled thiamine transporter ThiT</fullName>
    </submittedName>
</protein>
<feature type="transmembrane region" description="Helical" evidence="1">
    <location>
        <begin position="52"/>
        <end position="72"/>
    </location>
</feature>
<feature type="transmembrane region" description="Helical" evidence="1">
    <location>
        <begin position="110"/>
        <end position="137"/>
    </location>
</feature>
<dbReference type="EMBL" id="RCVM01000004">
    <property type="protein sequence ID" value="RLY04171.1"/>
    <property type="molecule type" value="Genomic_DNA"/>
</dbReference>